<feature type="chain" id="PRO_5035199216" description="CHRD domain-containing protein" evidence="1">
    <location>
        <begin position="26"/>
        <end position="315"/>
    </location>
</feature>
<evidence type="ECO:0000313" key="2">
    <source>
        <dbReference type="EMBL" id="MBE9078989.1"/>
    </source>
</evidence>
<sequence>MNVQKTLLGTAAIAGITLCPATAMAASMVYSADLDTLNGDFGSTAKGAATVTVDEPGENLRSIRVQIQATGLEDVSSFGGVHVAHIHGQFAGNASRPLFDQGNGPFFEGTGGTPVSSVVPTLENDDADGDGYLNFIEGRPAYGPVVLNLTSKQLSKVTTASGNTVGPVPSGTPPLSQFLGLVGAGEISPADLFPTGSEFNLDTTYDFDLTDPDQARQFNNLSPLNLREVVLHGLTLPASISDPIDAAVTEAGSGAPLGIPLSETERFRITAPVAAGTLKLVSDDGTADVPEPISMSLISASLLVGALGLTRRRTA</sequence>
<gene>
    <name evidence="2" type="ORF">IQ241_17085</name>
</gene>
<accession>A0A8J7AHD7</accession>
<organism evidence="2 3">
    <name type="scientific">Vasconcelosia minhoensis LEGE 07310</name>
    <dbReference type="NCBI Taxonomy" id="915328"/>
    <lineage>
        <taxon>Bacteria</taxon>
        <taxon>Bacillati</taxon>
        <taxon>Cyanobacteriota</taxon>
        <taxon>Cyanophyceae</taxon>
        <taxon>Nodosilineales</taxon>
        <taxon>Cymatolegaceae</taxon>
        <taxon>Vasconcelosia</taxon>
        <taxon>Vasconcelosia minhoensis</taxon>
    </lineage>
</organism>
<evidence type="ECO:0000256" key="1">
    <source>
        <dbReference type="SAM" id="SignalP"/>
    </source>
</evidence>
<keyword evidence="1" id="KW-0732">Signal</keyword>
<dbReference type="Proteomes" id="UP000636505">
    <property type="component" value="Unassembled WGS sequence"/>
</dbReference>
<dbReference type="EMBL" id="JADEXG010000044">
    <property type="protein sequence ID" value="MBE9078989.1"/>
    <property type="molecule type" value="Genomic_DNA"/>
</dbReference>
<evidence type="ECO:0008006" key="4">
    <source>
        <dbReference type="Google" id="ProtNLM"/>
    </source>
</evidence>
<protein>
    <recommendedName>
        <fullName evidence="4">CHRD domain-containing protein</fullName>
    </recommendedName>
</protein>
<proteinExistence type="predicted"/>
<comment type="caution">
    <text evidence="2">The sequence shown here is derived from an EMBL/GenBank/DDBJ whole genome shotgun (WGS) entry which is preliminary data.</text>
</comment>
<evidence type="ECO:0000313" key="3">
    <source>
        <dbReference type="Proteomes" id="UP000636505"/>
    </source>
</evidence>
<dbReference type="RefSeq" id="WP_193909431.1">
    <property type="nucleotide sequence ID" value="NZ_JADEXG010000044.1"/>
</dbReference>
<dbReference type="AlphaFoldDB" id="A0A8J7AHD7"/>
<keyword evidence="3" id="KW-1185">Reference proteome</keyword>
<name>A0A8J7AHD7_9CYAN</name>
<reference evidence="2" key="1">
    <citation type="submission" date="2020-10" db="EMBL/GenBank/DDBJ databases">
        <authorList>
            <person name="Castelo-Branco R."/>
            <person name="Eusebio N."/>
            <person name="Adriana R."/>
            <person name="Vieira A."/>
            <person name="Brugerolle De Fraissinette N."/>
            <person name="Rezende De Castro R."/>
            <person name="Schneider M.P."/>
            <person name="Vasconcelos V."/>
            <person name="Leao P.N."/>
        </authorList>
    </citation>
    <scope>NUCLEOTIDE SEQUENCE</scope>
    <source>
        <strain evidence="2">LEGE 07310</strain>
    </source>
</reference>
<feature type="signal peptide" evidence="1">
    <location>
        <begin position="1"/>
        <end position="25"/>
    </location>
</feature>